<feature type="non-terminal residue" evidence="2">
    <location>
        <position position="1"/>
    </location>
</feature>
<evidence type="ECO:0000313" key="2">
    <source>
        <dbReference type="EMBL" id="MCE2055066.1"/>
    </source>
</evidence>
<proteinExistence type="predicted"/>
<dbReference type="Proteomes" id="UP000823775">
    <property type="component" value="Unassembled WGS sequence"/>
</dbReference>
<comment type="caution">
    <text evidence="2">The sequence shown here is derived from an EMBL/GenBank/DDBJ whole genome shotgun (WGS) entry which is preliminary data.</text>
</comment>
<organism evidence="2 3">
    <name type="scientific">Datura stramonium</name>
    <name type="common">Jimsonweed</name>
    <name type="synonym">Common thornapple</name>
    <dbReference type="NCBI Taxonomy" id="4076"/>
    <lineage>
        <taxon>Eukaryota</taxon>
        <taxon>Viridiplantae</taxon>
        <taxon>Streptophyta</taxon>
        <taxon>Embryophyta</taxon>
        <taxon>Tracheophyta</taxon>
        <taxon>Spermatophyta</taxon>
        <taxon>Magnoliopsida</taxon>
        <taxon>eudicotyledons</taxon>
        <taxon>Gunneridae</taxon>
        <taxon>Pentapetalae</taxon>
        <taxon>asterids</taxon>
        <taxon>lamiids</taxon>
        <taxon>Solanales</taxon>
        <taxon>Solanaceae</taxon>
        <taxon>Solanoideae</taxon>
        <taxon>Datureae</taxon>
        <taxon>Datura</taxon>
    </lineage>
</organism>
<accession>A0ABS8W2F8</accession>
<gene>
    <name evidence="2" type="ORF">HAX54_041876</name>
</gene>
<evidence type="ECO:0000313" key="3">
    <source>
        <dbReference type="Proteomes" id="UP000823775"/>
    </source>
</evidence>
<name>A0ABS8W2F8_DATST</name>
<evidence type="ECO:0000256" key="1">
    <source>
        <dbReference type="SAM" id="MobiDB-lite"/>
    </source>
</evidence>
<keyword evidence="3" id="KW-1185">Reference proteome</keyword>
<feature type="region of interest" description="Disordered" evidence="1">
    <location>
        <begin position="90"/>
        <end position="115"/>
    </location>
</feature>
<sequence length="115" mass="12941">MSTTDISFSPSTDQVMQYNQIVETSAIAKGRGRKLKSMSNAQRMRTTNKNHLVLEKGHIPSFSSIEELMRYIQTNSAKSDNEDRSFYQDAHCASQSAQGKGLDPYHTENILPDDI</sequence>
<feature type="non-terminal residue" evidence="2">
    <location>
        <position position="115"/>
    </location>
</feature>
<dbReference type="EMBL" id="JACEIK010006089">
    <property type="protein sequence ID" value="MCE2055066.1"/>
    <property type="molecule type" value="Genomic_DNA"/>
</dbReference>
<reference evidence="2 3" key="1">
    <citation type="journal article" date="2021" name="BMC Genomics">
        <title>Datura genome reveals duplications of psychoactive alkaloid biosynthetic genes and high mutation rate following tissue culture.</title>
        <authorList>
            <person name="Rajewski A."/>
            <person name="Carter-House D."/>
            <person name="Stajich J."/>
            <person name="Litt A."/>
        </authorList>
    </citation>
    <scope>NUCLEOTIDE SEQUENCE [LARGE SCALE GENOMIC DNA]</scope>
    <source>
        <strain evidence="2">AR-01</strain>
    </source>
</reference>
<protein>
    <submittedName>
        <fullName evidence="2">Uncharacterized protein</fullName>
    </submittedName>
</protein>